<reference evidence="1 2" key="1">
    <citation type="submission" date="2017-03" db="EMBL/GenBank/DDBJ databases">
        <title>Widespread Adenine N6-methylation of Active Genes in Fungi.</title>
        <authorList>
            <consortium name="DOE Joint Genome Institute"/>
            <person name="Mondo S.J."/>
            <person name="Dannebaum R.O."/>
            <person name="Kuo R.C."/>
            <person name="Louie K.B."/>
            <person name="Bewick A.J."/>
            <person name="Labutti K."/>
            <person name="Haridas S."/>
            <person name="Kuo A."/>
            <person name="Salamov A."/>
            <person name="Ahrendt S.R."/>
            <person name="Lau R."/>
            <person name="Bowen B.P."/>
            <person name="Lipzen A."/>
            <person name="Sullivan W."/>
            <person name="Andreopoulos W.B."/>
            <person name="Clum A."/>
            <person name="Lindquist E."/>
            <person name="Daum C."/>
            <person name="Northen T.R."/>
            <person name="Ramamoorthy G."/>
            <person name="Schmitz R.J."/>
            <person name="Gryganskyi A."/>
            <person name="Culley D."/>
            <person name="Magnuson J."/>
            <person name="James T.Y."/>
            <person name="O'Malley M.A."/>
            <person name="Stajich J.E."/>
            <person name="Spatafora J.W."/>
            <person name="Visel A."/>
            <person name="Grigoriev I.V."/>
        </authorList>
    </citation>
    <scope>NUCLEOTIDE SEQUENCE [LARGE SCALE GENOMIC DNA]</scope>
    <source>
        <strain evidence="1 2">NRRL Y-17943</strain>
    </source>
</reference>
<dbReference type="RefSeq" id="XP_021872834.1">
    <property type="nucleotide sequence ID" value="XM_022014984.1"/>
</dbReference>
<sequence>MLVLASSPRTPNRVTAIIHSFHHPGRLPVALLNTFQSMSFLLASTTHFWHYWGLTWLVT</sequence>
<dbReference type="InParanoid" id="A0A1Y1ULQ4"/>
<organism evidence="1 2">
    <name type="scientific">Kockovaella imperatae</name>
    <dbReference type="NCBI Taxonomy" id="4999"/>
    <lineage>
        <taxon>Eukaryota</taxon>
        <taxon>Fungi</taxon>
        <taxon>Dikarya</taxon>
        <taxon>Basidiomycota</taxon>
        <taxon>Agaricomycotina</taxon>
        <taxon>Tremellomycetes</taxon>
        <taxon>Tremellales</taxon>
        <taxon>Cuniculitremaceae</taxon>
        <taxon>Kockovaella</taxon>
    </lineage>
</organism>
<gene>
    <name evidence="1" type="ORF">BD324DRAFT_618049</name>
</gene>
<dbReference type="GeneID" id="33556792"/>
<dbReference type="Proteomes" id="UP000193218">
    <property type="component" value="Unassembled WGS sequence"/>
</dbReference>
<dbReference type="EMBL" id="NBSH01000003">
    <property type="protein sequence ID" value="ORX38971.1"/>
    <property type="molecule type" value="Genomic_DNA"/>
</dbReference>
<evidence type="ECO:0000313" key="1">
    <source>
        <dbReference type="EMBL" id="ORX38971.1"/>
    </source>
</evidence>
<protein>
    <submittedName>
        <fullName evidence="1">Uncharacterized protein</fullName>
    </submittedName>
</protein>
<keyword evidence="2" id="KW-1185">Reference proteome</keyword>
<comment type="caution">
    <text evidence="1">The sequence shown here is derived from an EMBL/GenBank/DDBJ whole genome shotgun (WGS) entry which is preliminary data.</text>
</comment>
<name>A0A1Y1ULQ4_9TREE</name>
<dbReference type="AlphaFoldDB" id="A0A1Y1ULQ4"/>
<proteinExistence type="predicted"/>
<accession>A0A1Y1ULQ4</accession>
<evidence type="ECO:0000313" key="2">
    <source>
        <dbReference type="Proteomes" id="UP000193218"/>
    </source>
</evidence>